<accession>V2TGL0</accession>
<dbReference type="PATRIC" id="fig|1392540.3.peg.236"/>
<dbReference type="EMBL" id="AYER01000001">
    <property type="protein sequence ID" value="ESK41253.1"/>
    <property type="molecule type" value="Genomic_DNA"/>
</dbReference>
<organism evidence="1 2">
    <name type="scientific">Acinetobacter nectaris CIP 110549</name>
    <dbReference type="NCBI Taxonomy" id="1392540"/>
    <lineage>
        <taxon>Bacteria</taxon>
        <taxon>Pseudomonadati</taxon>
        <taxon>Pseudomonadota</taxon>
        <taxon>Gammaproteobacteria</taxon>
        <taxon>Moraxellales</taxon>
        <taxon>Moraxellaceae</taxon>
        <taxon>Acinetobacter</taxon>
    </lineage>
</organism>
<keyword evidence="2" id="KW-1185">Reference proteome</keyword>
<protein>
    <submittedName>
        <fullName evidence="1">Uncharacterized protein</fullName>
    </submittedName>
</protein>
<gene>
    <name evidence="1" type="ORF">P256_00242</name>
</gene>
<reference evidence="1 2" key="1">
    <citation type="submission" date="2013-10" db="EMBL/GenBank/DDBJ databases">
        <title>The Genome Sequence of Acinetobacter nectaris CIP 110549.</title>
        <authorList>
            <consortium name="The Broad Institute Genomics Platform"/>
            <consortium name="The Broad Institute Genome Sequencing Center for Infectious Disease"/>
            <person name="Cerqueira G."/>
            <person name="Feldgarden M."/>
            <person name="Courvalin P."/>
            <person name="Grillot-Courvalin C."/>
            <person name="Clermont D."/>
            <person name="Rocha E."/>
            <person name="Yoon E.-J."/>
            <person name="Nemec A."/>
            <person name="Young S.K."/>
            <person name="Zeng Q."/>
            <person name="Gargeya S."/>
            <person name="Fitzgerald M."/>
            <person name="Abouelleil A."/>
            <person name="Alvarado L."/>
            <person name="Berlin A.M."/>
            <person name="Chapman S.B."/>
            <person name="Gainer-Dewar J."/>
            <person name="Goldberg J."/>
            <person name="Gnerre S."/>
            <person name="Griggs A."/>
            <person name="Gujja S."/>
            <person name="Hansen M."/>
            <person name="Howarth C."/>
            <person name="Imamovic A."/>
            <person name="Ireland A."/>
            <person name="Larimer J."/>
            <person name="McCowan C."/>
            <person name="Murphy C."/>
            <person name="Pearson M."/>
            <person name="Poon T.W."/>
            <person name="Priest M."/>
            <person name="Roberts A."/>
            <person name="Saif S."/>
            <person name="Shea T."/>
            <person name="Sykes S."/>
            <person name="Wortman J."/>
            <person name="Nusbaum C."/>
            <person name="Birren B."/>
        </authorList>
    </citation>
    <scope>NUCLEOTIDE SEQUENCE [LARGE SCALE GENOMIC DNA]</scope>
    <source>
        <strain evidence="1 2">CIP 110549</strain>
    </source>
</reference>
<dbReference type="STRING" id="1392540.P256_00242"/>
<name>V2TGL0_9GAMM</name>
<sequence>MIQHSNWIIFFSNGTFEATFTTPIGSKNISYMLAWLYLTFNQGKVIKDGFNVSIRHSDKALKVEVLDDISQNKINEIWKNAVGQDDKYHFSHPIVNINNNGKISNSSNDNITSGFQGLIDPFNSRNTPKNMVDVIEGMKIKYQDHTKFMQKVLDEVFEDKNIKKKYNNSDGMIEDYDEYE</sequence>
<evidence type="ECO:0000313" key="1">
    <source>
        <dbReference type="EMBL" id="ESK41253.1"/>
    </source>
</evidence>
<comment type="caution">
    <text evidence="1">The sequence shown here is derived from an EMBL/GenBank/DDBJ whole genome shotgun (WGS) entry which is preliminary data.</text>
</comment>
<evidence type="ECO:0000313" key="2">
    <source>
        <dbReference type="Proteomes" id="UP000023785"/>
    </source>
</evidence>
<dbReference type="HOGENOM" id="CLU_1493127_0_0_6"/>
<dbReference type="AlphaFoldDB" id="V2TGL0"/>
<dbReference type="RefSeq" id="WP_023271846.1">
    <property type="nucleotide sequence ID" value="NZ_KI530712.1"/>
</dbReference>
<proteinExistence type="predicted"/>
<dbReference type="Proteomes" id="UP000023785">
    <property type="component" value="Unassembled WGS sequence"/>
</dbReference>